<feature type="region of interest" description="Disordered" evidence="2">
    <location>
        <begin position="412"/>
        <end position="431"/>
    </location>
</feature>
<dbReference type="CDD" id="cd16936">
    <property type="entry name" value="HATPase_RsbW-like"/>
    <property type="match status" value="1"/>
</dbReference>
<evidence type="ECO:0000259" key="4">
    <source>
        <dbReference type="Pfam" id="PF14417"/>
    </source>
</evidence>
<dbReference type="InterPro" id="IPR050267">
    <property type="entry name" value="Anti-sigma-factor_SerPK"/>
</dbReference>
<keyword evidence="1" id="KW-0808">Transferase</keyword>
<evidence type="ECO:0000313" key="6">
    <source>
        <dbReference type="Proteomes" id="UP000642070"/>
    </source>
</evidence>
<gene>
    <name evidence="5" type="ORF">GCM10007977_075740</name>
</gene>
<feature type="compositionally biased region" description="Basic and acidic residues" evidence="2">
    <location>
        <begin position="414"/>
        <end position="424"/>
    </location>
</feature>
<feature type="domain" description="Histidine kinase/HSP90-like ATPase" evidence="3">
    <location>
        <begin position="435"/>
        <end position="542"/>
    </location>
</feature>
<organism evidence="5 6">
    <name type="scientific">Dactylosporangium sucinum</name>
    <dbReference type="NCBI Taxonomy" id="1424081"/>
    <lineage>
        <taxon>Bacteria</taxon>
        <taxon>Bacillati</taxon>
        <taxon>Actinomycetota</taxon>
        <taxon>Actinomycetes</taxon>
        <taxon>Micromonosporales</taxon>
        <taxon>Micromonosporaceae</taxon>
        <taxon>Dactylosporangium</taxon>
    </lineage>
</organism>
<proteinExistence type="predicted"/>
<evidence type="ECO:0000256" key="1">
    <source>
        <dbReference type="ARBA" id="ARBA00022527"/>
    </source>
</evidence>
<keyword evidence="1" id="KW-0418">Kinase</keyword>
<protein>
    <recommendedName>
        <fullName evidence="7">Anti-sigma regulatory factor (Ser/Thr protein kinase)</fullName>
    </recommendedName>
</protein>
<dbReference type="InterPro" id="IPR036890">
    <property type="entry name" value="HATPase_C_sf"/>
</dbReference>
<evidence type="ECO:0000256" key="2">
    <source>
        <dbReference type="SAM" id="MobiDB-lite"/>
    </source>
</evidence>
<dbReference type="SUPFAM" id="SSF55874">
    <property type="entry name" value="ATPase domain of HSP90 chaperone/DNA topoisomerase II/histidine kinase"/>
    <property type="match status" value="1"/>
</dbReference>
<evidence type="ECO:0000259" key="3">
    <source>
        <dbReference type="Pfam" id="PF13581"/>
    </source>
</evidence>
<evidence type="ECO:0000313" key="5">
    <source>
        <dbReference type="EMBL" id="GGM63009.1"/>
    </source>
</evidence>
<dbReference type="NCBIfam" id="NF041045">
    <property type="entry name" value="RsbA_anti_sig"/>
    <property type="match status" value="1"/>
</dbReference>
<evidence type="ECO:0008006" key="7">
    <source>
        <dbReference type="Google" id="ProtNLM"/>
    </source>
</evidence>
<keyword evidence="1" id="KW-0723">Serine/threonine-protein kinase</keyword>
<accession>A0A917U744</accession>
<dbReference type="AlphaFoldDB" id="A0A917U744"/>
<feature type="domain" description="MEDS" evidence="4">
    <location>
        <begin position="2"/>
        <end position="137"/>
    </location>
</feature>
<dbReference type="Gene3D" id="3.30.565.10">
    <property type="entry name" value="Histidine kinase-like ATPase, C-terminal domain"/>
    <property type="match status" value="1"/>
</dbReference>
<dbReference type="InterPro" id="IPR047718">
    <property type="entry name" value="RsbA-like_anti_sig"/>
</dbReference>
<sequence length="544" mass="59135">MCWAYDEPQGFLVRAREWVAEGLAAGNWVWYVPGGSVEAVEGAHVVPPGAAYPGRFDPDHQVRVYREATERALAAGYSGLRVVAEATMLAKGQVDLFARYEHLVDRYMHRAPMTALCAYDRTVLAKRDVGRLACVHPETNDDVGFQLYAGDDLVLTGELDHTNHELFAAAVEHAHGVRVDVERLRFVDHRALLYLERRGRGGADLLHARQRERGRRAARQAARPAPGARRMRTGAAAGHQGYFHEAVVYDTDADLLAVAVPFVLDGIAAGEPTVVAFGERTAGLLREAAGTDGIDFLAGDAVYGRPAAVIRAYRRLLAGLVAGGATQIRLLGELPPEVFGRTWDWWARYEAAVNHAYDEFPLWSLCAYDARLAPRAVIDDVERTHPRLATTDGQHLDSGLFVDPVGYLRTPRAGADDPLQRRPPDAAWEDPSPAVARQVVRAVGDGQGLREERLDGLVIAVSEVVTNAQRHGRPPVGLRVWGGGGRVVVEVTDRGEGLDDPYAGLLPGGHQAIGGLGLWITYQSCDHVHATRTPAGFVVTLTVG</sequence>
<dbReference type="EMBL" id="BMPI01000047">
    <property type="protein sequence ID" value="GGM63009.1"/>
    <property type="molecule type" value="Genomic_DNA"/>
</dbReference>
<dbReference type="InterPro" id="IPR025847">
    <property type="entry name" value="MEDS_domain"/>
</dbReference>
<keyword evidence="6" id="KW-1185">Reference proteome</keyword>
<reference evidence="5" key="1">
    <citation type="journal article" date="2014" name="Int. J. Syst. Evol. Microbiol.">
        <title>Complete genome sequence of Corynebacterium casei LMG S-19264T (=DSM 44701T), isolated from a smear-ripened cheese.</title>
        <authorList>
            <consortium name="US DOE Joint Genome Institute (JGI-PGF)"/>
            <person name="Walter F."/>
            <person name="Albersmeier A."/>
            <person name="Kalinowski J."/>
            <person name="Ruckert C."/>
        </authorList>
    </citation>
    <scope>NUCLEOTIDE SEQUENCE</scope>
    <source>
        <strain evidence="5">JCM 19831</strain>
    </source>
</reference>
<dbReference type="PANTHER" id="PTHR35526:SF3">
    <property type="entry name" value="ANTI-SIGMA-F FACTOR RSBW"/>
    <property type="match status" value="1"/>
</dbReference>
<reference evidence="5" key="2">
    <citation type="submission" date="2020-09" db="EMBL/GenBank/DDBJ databases">
        <authorList>
            <person name="Sun Q."/>
            <person name="Ohkuma M."/>
        </authorList>
    </citation>
    <scope>NUCLEOTIDE SEQUENCE</scope>
    <source>
        <strain evidence="5">JCM 19831</strain>
    </source>
</reference>
<dbReference type="Pfam" id="PF13581">
    <property type="entry name" value="HATPase_c_2"/>
    <property type="match status" value="1"/>
</dbReference>
<name>A0A917U744_9ACTN</name>
<dbReference type="PANTHER" id="PTHR35526">
    <property type="entry name" value="ANTI-SIGMA-F FACTOR RSBW-RELATED"/>
    <property type="match status" value="1"/>
</dbReference>
<dbReference type="GO" id="GO:0004674">
    <property type="term" value="F:protein serine/threonine kinase activity"/>
    <property type="evidence" value="ECO:0007669"/>
    <property type="project" value="UniProtKB-KW"/>
</dbReference>
<dbReference type="InterPro" id="IPR003594">
    <property type="entry name" value="HATPase_dom"/>
</dbReference>
<comment type="caution">
    <text evidence="5">The sequence shown here is derived from an EMBL/GenBank/DDBJ whole genome shotgun (WGS) entry which is preliminary data.</text>
</comment>
<dbReference type="Pfam" id="PF14417">
    <property type="entry name" value="MEDS"/>
    <property type="match status" value="2"/>
</dbReference>
<feature type="domain" description="MEDS" evidence="4">
    <location>
        <begin position="244"/>
        <end position="386"/>
    </location>
</feature>
<dbReference type="Proteomes" id="UP000642070">
    <property type="component" value="Unassembled WGS sequence"/>
</dbReference>